<evidence type="ECO:0008006" key="3">
    <source>
        <dbReference type="Google" id="ProtNLM"/>
    </source>
</evidence>
<dbReference type="GO" id="GO:0008270">
    <property type="term" value="F:zinc ion binding"/>
    <property type="evidence" value="ECO:0007669"/>
    <property type="project" value="InterPro"/>
</dbReference>
<gene>
    <name evidence="2" type="ORF">AMST5_03369</name>
</gene>
<protein>
    <recommendedName>
        <fullName evidence="3">MucR family transcriptional regulator</fullName>
    </recommendedName>
</protein>
<organism evidence="2">
    <name type="scientific">freshwater sediment metagenome</name>
    <dbReference type="NCBI Taxonomy" id="556182"/>
    <lineage>
        <taxon>unclassified sequences</taxon>
        <taxon>metagenomes</taxon>
        <taxon>ecological metagenomes</taxon>
    </lineage>
</organism>
<proteinExistence type="predicted"/>
<dbReference type="Gene3D" id="1.10.10.1550">
    <property type="entry name" value="ROS/MUCR transcriptional regulator protein"/>
    <property type="match status" value="1"/>
</dbReference>
<name>A0AA48M552_9ZZZZ</name>
<dbReference type="InterPro" id="IPR041920">
    <property type="entry name" value="ROS/MUCR_sf"/>
</dbReference>
<dbReference type="AlphaFoldDB" id="A0AA48M552"/>
<reference evidence="2" key="1">
    <citation type="submission" date="2023-07" db="EMBL/GenBank/DDBJ databases">
        <authorList>
            <person name="Pelsma A.J. K."/>
        </authorList>
    </citation>
    <scope>NUCLEOTIDE SEQUENCE</scope>
</reference>
<dbReference type="EMBL" id="OY288114">
    <property type="protein sequence ID" value="CAJ0882783.1"/>
    <property type="molecule type" value="Genomic_DNA"/>
</dbReference>
<sequence>MSVGNSNEPTNYLELTAEIVAAFVSHNSLPPAELPSVIHSVHAALVGLESGAAPEVAIKKEPAVPIRKSVTPDFIICLEDGKKFQSLKRHLRTAYSLTPEEYRAKWGLPSDYPIVAPNYAQRRSQLAMSMGLGKSSSKTTKGKSSKE</sequence>
<evidence type="ECO:0000313" key="2">
    <source>
        <dbReference type="EMBL" id="CAJ0882783.1"/>
    </source>
</evidence>
<dbReference type="Pfam" id="PF05443">
    <property type="entry name" value="ROS_MUCR"/>
    <property type="match status" value="1"/>
</dbReference>
<dbReference type="GO" id="GO:0006355">
    <property type="term" value="P:regulation of DNA-templated transcription"/>
    <property type="evidence" value="ECO:0007669"/>
    <property type="project" value="InterPro"/>
</dbReference>
<dbReference type="GO" id="GO:0003677">
    <property type="term" value="F:DNA binding"/>
    <property type="evidence" value="ECO:0007669"/>
    <property type="project" value="InterPro"/>
</dbReference>
<feature type="region of interest" description="Disordered" evidence="1">
    <location>
        <begin position="127"/>
        <end position="147"/>
    </location>
</feature>
<accession>A0AA48M552</accession>
<evidence type="ECO:0000256" key="1">
    <source>
        <dbReference type="SAM" id="MobiDB-lite"/>
    </source>
</evidence>
<dbReference type="InterPro" id="IPR008807">
    <property type="entry name" value="ROS_MUCR"/>
</dbReference>